<name>A0ACC2IGA8_9PLEO</name>
<protein>
    <submittedName>
        <fullName evidence="1">Uncharacterized protein</fullName>
    </submittedName>
</protein>
<comment type="caution">
    <text evidence="1">The sequence shown here is derived from an EMBL/GenBank/DDBJ whole genome shotgun (WGS) entry which is preliminary data.</text>
</comment>
<keyword evidence="2" id="KW-1185">Reference proteome</keyword>
<dbReference type="EMBL" id="JAPHNI010000209">
    <property type="protein sequence ID" value="KAJ8114163.1"/>
    <property type="molecule type" value="Genomic_DNA"/>
</dbReference>
<reference evidence="1" key="1">
    <citation type="submission" date="2022-11" db="EMBL/GenBank/DDBJ databases">
        <title>Genome Sequence of Boeremia exigua.</title>
        <authorList>
            <person name="Buettner E."/>
        </authorList>
    </citation>
    <scope>NUCLEOTIDE SEQUENCE</scope>
    <source>
        <strain evidence="1">CU02</strain>
    </source>
</reference>
<sequence length="425" mass="45776">MSTIPKDKQCDTGARPSAAPDHREPPQYYDSEPSSQPPHYRQISGVKGTDSSIHASGASAASISAILAYPSQLEADKEKRSWRERWQEWKAQNTDPHLQSHHGSGPTLNVQGVGIKSWTSITPTNSKRRVHAAIIDITQHPLSSNRFPPDLTMAGKFFLAALAFPGMMCTALSPLSEHNSTIRIAGGITAQKGDFPYVVSMQLSRGLSHHCTGSLLDATTVLTAAHCIDDVRKRGMGASGVVVRAGSLEKSRGGVVAQVSSMFTHPSYSGNNWDNDVGILKLRKPVFLNGDSDLPLLAYERFDPDVGTMATAAGWGNTYPGDIDGSHLLQEVDIPVVSREKCDALFRQRAFKRVTESMICAGYIDDYENNKDTCSGDSGGPLIDTDTGVIVGVVSWGSAQCGGDGYVGVYASVGHLRDFIDSHME</sequence>
<proteinExistence type="predicted"/>
<gene>
    <name evidence="1" type="ORF">OPT61_g3887</name>
</gene>
<dbReference type="Proteomes" id="UP001153331">
    <property type="component" value="Unassembled WGS sequence"/>
</dbReference>
<organism evidence="1 2">
    <name type="scientific">Boeremia exigua</name>
    <dbReference type="NCBI Taxonomy" id="749465"/>
    <lineage>
        <taxon>Eukaryota</taxon>
        <taxon>Fungi</taxon>
        <taxon>Dikarya</taxon>
        <taxon>Ascomycota</taxon>
        <taxon>Pezizomycotina</taxon>
        <taxon>Dothideomycetes</taxon>
        <taxon>Pleosporomycetidae</taxon>
        <taxon>Pleosporales</taxon>
        <taxon>Pleosporineae</taxon>
        <taxon>Didymellaceae</taxon>
        <taxon>Boeremia</taxon>
    </lineage>
</organism>
<accession>A0ACC2IGA8</accession>
<evidence type="ECO:0000313" key="1">
    <source>
        <dbReference type="EMBL" id="KAJ8114163.1"/>
    </source>
</evidence>
<evidence type="ECO:0000313" key="2">
    <source>
        <dbReference type="Proteomes" id="UP001153331"/>
    </source>
</evidence>